<name>A0ABV4BY74_9MYCO</name>
<proteinExistence type="predicted"/>
<dbReference type="Proteomes" id="UP001564760">
    <property type="component" value="Unassembled WGS sequence"/>
</dbReference>
<sequence length="450" mass="49314">MALPSPHHLTVLCLWSLHTWCVGAFYVTPRLVLDSPEPGSGKTRVLEVLALLCCNAKLTLSTTTAALYRRIAAAGERPPTILQDEADAVWGRTTNPQAEDLRAIFNAGYKRGATVDRCEGDSKNMRVVEFPVFAPAVLAGLAGKMPKTIIDRAAAVFHMRRRAPDEHIAEFRERDAAAAAAPLRDRMERWAAANFDTLAAARPAMPEGVRDRPAECWESLLAIADAAGDGWPERARAACRHFVFDSDPDELSFGARLLRDVHTAFGDRDRMFSADIVAALVTDDEAEWADLWGKPLDQKRLAKELKRYGVRSNTIRIGEGRAKGYQVDGDDGLGQAWRRYLPGALVRDIRDHRDIAGQRVTDKSGDRDSGAIRDASVTTEMPSEQALFDGVTAVTAVTRTNGNSPTPATPEQNAAYRSGLCIDCRERPPSAGRPRCNACHRAYVRTSANP</sequence>
<protein>
    <submittedName>
        <fullName evidence="2">DUF3631 domain-containing protein</fullName>
    </submittedName>
</protein>
<evidence type="ECO:0000313" key="3">
    <source>
        <dbReference type="Proteomes" id="UP001564760"/>
    </source>
</evidence>
<dbReference type="EMBL" id="JBGEDP010000001">
    <property type="protein sequence ID" value="MEY8015254.1"/>
    <property type="molecule type" value="Genomic_DNA"/>
</dbReference>
<reference evidence="2 3" key="1">
    <citation type="submission" date="2024-08" db="EMBL/GenBank/DDBJ databases">
        <title>Mycobacterium servetensis sp. nov., a novel rapid-growing mycobacterial species recovered from a human patient in Zaragoza, Spain.</title>
        <authorList>
            <person name="Tristancho-Baro A.I."/>
            <person name="Buenestado-Serrano S."/>
            <person name="Garcia De Viedma D."/>
            <person name="Milagro-Beamonte A."/>
            <person name="Burillo N."/>
            <person name="Sanz S."/>
            <person name="Lopez-Calleja A.I."/>
            <person name="Penas-Utrilla D."/>
            <person name="Guardingo M."/>
            <person name="Garcia M.J."/>
            <person name="Vinuelas-Bayon J."/>
        </authorList>
    </citation>
    <scope>NUCLEOTIDE SEQUENCE [LARGE SCALE GENOMIC DNA]</scope>
    <source>
        <strain evidence="3">HUMS_12744610</strain>
    </source>
</reference>
<keyword evidence="3" id="KW-1185">Reference proteome</keyword>
<comment type="caution">
    <text evidence="2">The sequence shown here is derived from an EMBL/GenBank/DDBJ whole genome shotgun (WGS) entry which is preliminary data.</text>
</comment>
<evidence type="ECO:0000313" key="2">
    <source>
        <dbReference type="EMBL" id="MEY8015254.1"/>
    </source>
</evidence>
<feature type="domain" description="DUF3631" evidence="1">
    <location>
        <begin position="158"/>
        <end position="340"/>
    </location>
</feature>
<evidence type="ECO:0000259" key="1">
    <source>
        <dbReference type="Pfam" id="PF12307"/>
    </source>
</evidence>
<gene>
    <name evidence="2" type="ORF">AB8998_09630</name>
</gene>
<dbReference type="RefSeq" id="WP_369737679.1">
    <property type="nucleotide sequence ID" value="NZ_JBGEDP010000001.1"/>
</dbReference>
<organism evidence="2 3">
    <name type="scientific">Mycobacterium servetii</name>
    <dbReference type="NCBI Taxonomy" id="3237418"/>
    <lineage>
        <taxon>Bacteria</taxon>
        <taxon>Bacillati</taxon>
        <taxon>Actinomycetota</taxon>
        <taxon>Actinomycetes</taxon>
        <taxon>Mycobacteriales</taxon>
        <taxon>Mycobacteriaceae</taxon>
        <taxon>Mycobacterium</taxon>
    </lineage>
</organism>
<dbReference type="InterPro" id="IPR022081">
    <property type="entry name" value="DUF3631"/>
</dbReference>
<accession>A0ABV4BY74</accession>
<dbReference type="Pfam" id="PF12307">
    <property type="entry name" value="DUF3631"/>
    <property type="match status" value="1"/>
</dbReference>